<gene>
    <name evidence="1" type="ORF">ACFPCS_03050</name>
</gene>
<proteinExistence type="predicted"/>
<dbReference type="EMBL" id="JBHSIW010000005">
    <property type="protein sequence ID" value="MFC4902539.1"/>
    <property type="molecule type" value="Genomic_DNA"/>
</dbReference>
<dbReference type="RefSeq" id="WP_277551738.1">
    <property type="nucleotide sequence ID" value="NZ_JARAMH010000012.1"/>
</dbReference>
<accession>A0ABV9TG23</accession>
<dbReference type="Proteomes" id="UP001595797">
    <property type="component" value="Unassembled WGS sequence"/>
</dbReference>
<evidence type="ECO:0000313" key="2">
    <source>
        <dbReference type="Proteomes" id="UP001595797"/>
    </source>
</evidence>
<keyword evidence="2" id="KW-1185">Reference proteome</keyword>
<organism evidence="1 2">
    <name type="scientific">Kocuria oceani</name>
    <dbReference type="NCBI Taxonomy" id="988827"/>
    <lineage>
        <taxon>Bacteria</taxon>
        <taxon>Bacillati</taxon>
        <taxon>Actinomycetota</taxon>
        <taxon>Actinomycetes</taxon>
        <taxon>Micrococcales</taxon>
        <taxon>Micrococcaceae</taxon>
        <taxon>Kocuria</taxon>
    </lineage>
</organism>
<sequence>MTAAPFNRAAWIEAVERSDLLWNVDKDIAKAASEYFNAHGELLISPAILGVSRPVRLARIEHNTQRRIGQTMGALSAYGFLVPPENPEERPPIRACLPVYV</sequence>
<protein>
    <submittedName>
        <fullName evidence="1">Uncharacterized protein</fullName>
    </submittedName>
</protein>
<evidence type="ECO:0000313" key="1">
    <source>
        <dbReference type="EMBL" id="MFC4902539.1"/>
    </source>
</evidence>
<name>A0ABV9TG23_9MICC</name>
<reference evidence="2" key="1">
    <citation type="journal article" date="2019" name="Int. J. Syst. Evol. Microbiol.">
        <title>The Global Catalogue of Microorganisms (GCM) 10K type strain sequencing project: providing services to taxonomists for standard genome sequencing and annotation.</title>
        <authorList>
            <consortium name="The Broad Institute Genomics Platform"/>
            <consortium name="The Broad Institute Genome Sequencing Center for Infectious Disease"/>
            <person name="Wu L."/>
            <person name="Ma J."/>
        </authorList>
    </citation>
    <scope>NUCLEOTIDE SEQUENCE [LARGE SCALE GENOMIC DNA]</scope>
    <source>
        <strain evidence="2">CGMCC 4.6946</strain>
    </source>
</reference>
<comment type="caution">
    <text evidence="1">The sequence shown here is derived from an EMBL/GenBank/DDBJ whole genome shotgun (WGS) entry which is preliminary data.</text>
</comment>